<reference evidence="3 4" key="1">
    <citation type="submission" date="2015-10" db="EMBL/GenBank/DDBJ databases">
        <authorList>
            <person name="Gilbert D.G."/>
        </authorList>
    </citation>
    <scope>NUCLEOTIDE SEQUENCE [LARGE SCALE GENOMIC DNA]</scope>
    <source>
        <strain evidence="4">HZ-22</strain>
    </source>
</reference>
<dbReference type="STRING" id="1736674.APS56_08845"/>
<organism evidence="3 4">
    <name type="scientific">Pseudalgibacter alginicilyticus</name>
    <dbReference type="NCBI Taxonomy" id="1736674"/>
    <lineage>
        <taxon>Bacteria</taxon>
        <taxon>Pseudomonadati</taxon>
        <taxon>Bacteroidota</taxon>
        <taxon>Flavobacteriia</taxon>
        <taxon>Flavobacteriales</taxon>
        <taxon>Flavobacteriaceae</taxon>
        <taxon>Pseudalgibacter</taxon>
    </lineage>
</organism>
<evidence type="ECO:0000313" key="4">
    <source>
        <dbReference type="Proteomes" id="UP000057981"/>
    </source>
</evidence>
<dbReference type="KEGG" id="ahz:APS56_08845"/>
<protein>
    <recommendedName>
        <fullName evidence="5">Galactose oxidase</fullName>
    </recommendedName>
</protein>
<dbReference type="PATRIC" id="fig|1736674.3.peg.1807"/>
<dbReference type="AlphaFoldDB" id="A0A0P0CLA3"/>
<evidence type="ECO:0000256" key="2">
    <source>
        <dbReference type="ARBA" id="ARBA00022737"/>
    </source>
</evidence>
<dbReference type="PANTHER" id="PTHR45632:SF3">
    <property type="entry name" value="KELCH-LIKE PROTEIN 32"/>
    <property type="match status" value="1"/>
</dbReference>
<evidence type="ECO:0008006" key="5">
    <source>
        <dbReference type="Google" id="ProtNLM"/>
    </source>
</evidence>
<dbReference type="Gene3D" id="2.120.10.80">
    <property type="entry name" value="Kelch-type beta propeller"/>
    <property type="match status" value="2"/>
</dbReference>
<dbReference type="SMART" id="SM00612">
    <property type="entry name" value="Kelch"/>
    <property type="match status" value="4"/>
</dbReference>
<dbReference type="Proteomes" id="UP000057981">
    <property type="component" value="Chromosome"/>
</dbReference>
<dbReference type="SUPFAM" id="SSF117281">
    <property type="entry name" value="Kelch motif"/>
    <property type="match status" value="1"/>
</dbReference>
<dbReference type="PANTHER" id="PTHR45632">
    <property type="entry name" value="LD33804P"/>
    <property type="match status" value="1"/>
</dbReference>
<dbReference type="InterPro" id="IPR015915">
    <property type="entry name" value="Kelch-typ_b-propeller"/>
</dbReference>
<evidence type="ECO:0000313" key="3">
    <source>
        <dbReference type="EMBL" id="ALJ05223.1"/>
    </source>
</evidence>
<gene>
    <name evidence="3" type="ORF">APS56_08845</name>
</gene>
<accession>A0A0P0CLA3</accession>
<evidence type="ECO:0000256" key="1">
    <source>
        <dbReference type="ARBA" id="ARBA00022441"/>
    </source>
</evidence>
<proteinExistence type="predicted"/>
<name>A0A0P0CLA3_9FLAO</name>
<keyword evidence="1" id="KW-0880">Kelch repeat</keyword>
<dbReference type="InterPro" id="IPR006652">
    <property type="entry name" value="Kelch_1"/>
</dbReference>
<dbReference type="Pfam" id="PF24681">
    <property type="entry name" value="Kelch_KLHDC2_KLHL20_DRC7"/>
    <property type="match status" value="1"/>
</dbReference>
<sequence length="426" mass="47492">MASCQKKKNHTKDAIETEAIWINMDEDENYTARHECSFVQAGDQFIMFGGRESAKQLDLYHFKKNTWSQTKNTAPKEFNHFQATFYKGFVWVIGAFKTNNFPKEIPEDNIWLYHPPTDTWIQGPEIPENRRRGGAGLVVYNDKFYLIGGNTIGHNGGYVNWFDEYDPKKNTWTVLENAPQARDHFSAAIIKNVLYAAGGRHSGGEGGVFAPLIDKVDVYNFATKEWTTLPDPLPTPRAAASVAVFNNELLVIGGEGKVKGPAYKLVEAYSPNTKQWTQKKDMNHPRHGTQAIVSGNGIYIAAGSPNRGGGRQLNMEVYNEDSADGTPIITSNLETPKLVSIKQGDTKNFIIKNTNGNSASFINSVKLTGSEANSFKIKTNFNLTLLNANSELNMEISHLGKNSNETAFLQIIYNNNIEKNIKLISN</sequence>
<keyword evidence="2" id="KW-0677">Repeat</keyword>
<dbReference type="EMBL" id="CP012898">
    <property type="protein sequence ID" value="ALJ05223.1"/>
    <property type="molecule type" value="Genomic_DNA"/>
</dbReference>
<keyword evidence="4" id="KW-1185">Reference proteome</keyword>